<evidence type="ECO:0000256" key="4">
    <source>
        <dbReference type="ARBA" id="ARBA00017435"/>
    </source>
</evidence>
<evidence type="ECO:0000256" key="7">
    <source>
        <dbReference type="ARBA" id="ARBA00023180"/>
    </source>
</evidence>
<keyword evidence="12" id="KW-1185">Reference proteome</keyword>
<dbReference type="InterPro" id="IPR045175">
    <property type="entry name" value="M28_fam"/>
</dbReference>
<organism evidence="11 12">
    <name type="scientific">Aequorivita viscosa</name>
    <dbReference type="NCBI Taxonomy" id="797419"/>
    <lineage>
        <taxon>Bacteria</taxon>
        <taxon>Pseudomonadati</taxon>
        <taxon>Bacteroidota</taxon>
        <taxon>Flavobacteriia</taxon>
        <taxon>Flavobacteriales</taxon>
        <taxon>Flavobacteriaceae</taxon>
        <taxon>Aequorivita</taxon>
    </lineage>
</organism>
<dbReference type="Gene3D" id="3.40.630.10">
    <property type="entry name" value="Zn peptidases"/>
    <property type="match status" value="1"/>
</dbReference>
<dbReference type="InterPro" id="IPR007484">
    <property type="entry name" value="Peptidase_M28"/>
</dbReference>
<evidence type="ECO:0000256" key="2">
    <source>
        <dbReference type="ARBA" id="ARBA00004128"/>
    </source>
</evidence>
<evidence type="ECO:0000256" key="3">
    <source>
        <dbReference type="ARBA" id="ARBA00010918"/>
    </source>
</evidence>
<dbReference type="GO" id="GO:0008235">
    <property type="term" value="F:metalloexopeptidase activity"/>
    <property type="evidence" value="ECO:0007669"/>
    <property type="project" value="InterPro"/>
</dbReference>
<dbReference type="EMBL" id="FQYV01000041">
    <property type="protein sequence ID" value="SHK01753.1"/>
    <property type="molecule type" value="Genomic_DNA"/>
</dbReference>
<evidence type="ECO:0000256" key="1">
    <source>
        <dbReference type="ARBA" id="ARBA00003273"/>
    </source>
</evidence>
<dbReference type="OrthoDB" id="9778250at2"/>
<keyword evidence="7" id="KW-0325">Glycoprotein</keyword>
<dbReference type="PANTHER" id="PTHR12147">
    <property type="entry name" value="METALLOPEPTIDASE M28 FAMILY MEMBER"/>
    <property type="match status" value="1"/>
</dbReference>
<evidence type="ECO:0000256" key="5">
    <source>
        <dbReference type="ARBA" id="ARBA00022554"/>
    </source>
</evidence>
<proteinExistence type="inferred from homology"/>
<dbReference type="GO" id="GO:0005774">
    <property type="term" value="C:vacuolar membrane"/>
    <property type="evidence" value="ECO:0007669"/>
    <property type="project" value="UniProtKB-SubCell"/>
</dbReference>
<evidence type="ECO:0000256" key="8">
    <source>
        <dbReference type="ARBA" id="ARBA00031512"/>
    </source>
</evidence>
<evidence type="ECO:0000313" key="12">
    <source>
        <dbReference type="Proteomes" id="UP000184172"/>
    </source>
</evidence>
<dbReference type="GO" id="GO:0006508">
    <property type="term" value="P:proteolysis"/>
    <property type="evidence" value="ECO:0007669"/>
    <property type="project" value="InterPro"/>
</dbReference>
<reference evidence="12" key="1">
    <citation type="submission" date="2016-11" db="EMBL/GenBank/DDBJ databases">
        <authorList>
            <person name="Varghese N."/>
            <person name="Submissions S."/>
        </authorList>
    </citation>
    <scope>NUCLEOTIDE SEQUENCE [LARGE SCALE GENOMIC DNA]</scope>
    <source>
        <strain evidence="12">DSM 26349</strain>
    </source>
</reference>
<name>A0A1M6P1J1_9FLAO</name>
<accession>A0A1M6P1J1</accession>
<protein>
    <recommendedName>
        <fullName evidence="4">Vacuolar membrane protease</fullName>
    </recommendedName>
    <alternativeName>
        <fullName evidence="8">FXNA-related family protease 1</fullName>
    </alternativeName>
</protein>
<evidence type="ECO:0000256" key="9">
    <source>
        <dbReference type="SAM" id="Phobius"/>
    </source>
</evidence>
<feature type="transmembrane region" description="Helical" evidence="9">
    <location>
        <begin position="404"/>
        <end position="421"/>
    </location>
</feature>
<dbReference type="AlphaFoldDB" id="A0A1M6P1J1"/>
<feature type="transmembrane region" description="Helical" evidence="9">
    <location>
        <begin position="535"/>
        <end position="554"/>
    </location>
</feature>
<comment type="subcellular location">
    <subcellularLocation>
        <location evidence="2">Vacuole membrane</location>
        <topology evidence="2">Multi-pass membrane protein</topology>
    </subcellularLocation>
</comment>
<evidence type="ECO:0000256" key="6">
    <source>
        <dbReference type="ARBA" id="ARBA00022989"/>
    </source>
</evidence>
<dbReference type="STRING" id="797419.SAMN05216556_103181"/>
<dbReference type="RefSeq" id="WP_073222004.1">
    <property type="nucleotide sequence ID" value="NZ_FNNS01000003.1"/>
</dbReference>
<keyword evidence="9" id="KW-0812">Transmembrane</keyword>
<keyword evidence="6 9" id="KW-1133">Transmembrane helix</keyword>
<feature type="transmembrane region" description="Helical" evidence="9">
    <location>
        <begin position="358"/>
        <end position="384"/>
    </location>
</feature>
<evidence type="ECO:0000259" key="10">
    <source>
        <dbReference type="Pfam" id="PF04389"/>
    </source>
</evidence>
<gene>
    <name evidence="11" type="ORF">SAMN04487908_1419</name>
</gene>
<feature type="transmembrane region" description="Helical" evidence="9">
    <location>
        <begin position="480"/>
        <end position="501"/>
    </location>
</feature>
<evidence type="ECO:0000313" key="11">
    <source>
        <dbReference type="EMBL" id="SHK01753.1"/>
    </source>
</evidence>
<comment type="similarity">
    <text evidence="3">Belongs to the peptidase M28 family.</text>
</comment>
<feature type="transmembrane region" description="Helical" evidence="9">
    <location>
        <begin position="329"/>
        <end position="351"/>
    </location>
</feature>
<feature type="domain" description="Peptidase M28" evidence="10">
    <location>
        <begin position="101"/>
        <end position="292"/>
    </location>
</feature>
<dbReference type="Proteomes" id="UP000184172">
    <property type="component" value="Unassembled WGS sequence"/>
</dbReference>
<dbReference type="Pfam" id="PF04389">
    <property type="entry name" value="Peptidase_M28"/>
    <property type="match status" value="1"/>
</dbReference>
<dbReference type="PANTHER" id="PTHR12147:SF58">
    <property type="entry name" value="VACUOLAR MEMBRANE PROTEASE"/>
    <property type="match status" value="1"/>
</dbReference>
<comment type="function">
    <text evidence="1">May be involved in vacuolar sorting and osmoregulation.</text>
</comment>
<feature type="transmembrane region" description="Helical" evidence="9">
    <location>
        <begin position="7"/>
        <end position="25"/>
    </location>
</feature>
<feature type="transmembrane region" description="Helical" evidence="9">
    <location>
        <begin position="507"/>
        <end position="528"/>
    </location>
</feature>
<feature type="transmembrane region" description="Helical" evidence="9">
    <location>
        <begin position="457"/>
        <end position="473"/>
    </location>
</feature>
<sequence length="798" mass="90241">MKIFNALLSFILVVVLTYYSFYGLMPHYDEGETISSTEFSVDRALGPLEQIAKAPHYVGSEAHADVRKFLIGELRKLGLEPHIQEGFSLNPISKTLNKPVNIAARIEGSENGKALLLLSHYDSAATSSYGASDDGVGLVTILESVRAYLASGKRPKNDIIILFSDAEELGLDGAKLFVNEHPWAQNVGLVLNFEARGTSGPSNMIVETNGGNSKLIKEFIKANPEYPVASSLMYSVYKMLPNDTDSTIFREDGDIDGFFFAFIDSHFNYHTANDSMYFLDWDSLKHQGSYLLPLLHHFADVNLLEIKSDQDNVYFNFPLVKMVNYPFSWVIPMLIIATLLFFTLIFYGIYIERLKGRAIAIGFLSLLLSLSISGLLGFFGWKLLLVLYPQYQEIQQGFTYNGHWYIAFFVFLSLAITFAVYKKFNSKYNEPSLYVAPLFFWLLINTAVAIILKGAAFFIIPVFFGLISFFVILKQERPNLLLTTLLGVPAIFIFAPLIQFFPVGLGLNMLALSAGFTVLLFGLLLPIFSYYKMKNLLSGLSFILAVSFFITAHSKSDFSVERKKPNSLVYYNDVDAGKTFWLTYDKQVDEWTQKYLGENPENATKYLDEAAYSKYGINYTYATAAPQKAIPDFEVILDEDTLVNNLRNIHLTIVPRRHVNKIDLYSTEDVSFHSLAFNGKEAQVGSSDKMYRGTKNAALVRYYVSNNDSLKVKFTVEKDIPVSFRVMEYSFDLMTNPLFNIEKRPDYMMPKPFVITEAVAVNRTFSIDSLHLKKNKKDTLNNVSEPITDTSLHGHLYE</sequence>
<feature type="transmembrane region" description="Helical" evidence="9">
    <location>
        <begin position="433"/>
        <end position="451"/>
    </location>
</feature>
<keyword evidence="5" id="KW-0926">Vacuole</keyword>
<dbReference type="SUPFAM" id="SSF53187">
    <property type="entry name" value="Zn-dependent exopeptidases"/>
    <property type="match status" value="1"/>
</dbReference>
<keyword evidence="9" id="KW-0472">Membrane</keyword>